<feature type="domain" description="FAD-binding" evidence="5">
    <location>
        <begin position="207"/>
        <end position="413"/>
    </location>
</feature>
<dbReference type="InterPro" id="IPR050641">
    <property type="entry name" value="RIFMO-like"/>
</dbReference>
<evidence type="ECO:0000259" key="6">
    <source>
        <dbReference type="Pfam" id="PF07976"/>
    </source>
</evidence>
<evidence type="ECO:0000313" key="7">
    <source>
        <dbReference type="EMBL" id="KAK0661473.1"/>
    </source>
</evidence>
<evidence type="ECO:0000256" key="3">
    <source>
        <dbReference type="ARBA" id="ARBA00022827"/>
    </source>
</evidence>
<dbReference type="PANTHER" id="PTHR43004">
    <property type="entry name" value="TRK SYSTEM POTASSIUM UPTAKE PROTEIN"/>
    <property type="match status" value="1"/>
</dbReference>
<dbReference type="InterPro" id="IPR038220">
    <property type="entry name" value="PHOX_C_sf"/>
</dbReference>
<comment type="similarity">
    <text evidence="1">Belongs to the PheA/TfdB FAD monooxygenase family.</text>
</comment>
<dbReference type="Gene3D" id="3.30.9.10">
    <property type="entry name" value="D-Amino Acid Oxidase, subunit A, domain 2"/>
    <property type="match status" value="1"/>
</dbReference>
<proteinExistence type="inferred from homology"/>
<name>A0AA39YZM6_9PEZI</name>
<reference evidence="7" key="1">
    <citation type="submission" date="2023-06" db="EMBL/GenBank/DDBJ databases">
        <title>Multi-omics analyses reveal the molecular pathogenesis toolkit of Lasiodiplodia hormozganensis, a cross-kingdom pathogen.</title>
        <authorList>
            <person name="Felix C."/>
            <person name="Meneses R."/>
            <person name="Goncalves M.F.M."/>
            <person name="Tilleman L."/>
            <person name="Duarte A.S."/>
            <person name="Jorrin-Novo J.V."/>
            <person name="Van De Peer Y."/>
            <person name="Deforce D."/>
            <person name="Van Nieuwerburgh F."/>
            <person name="Esteves A.C."/>
            <person name="Alves A."/>
        </authorList>
    </citation>
    <scope>NUCLEOTIDE SEQUENCE</scope>
    <source>
        <strain evidence="7">CBS 339.90</strain>
    </source>
</reference>
<evidence type="ECO:0000313" key="8">
    <source>
        <dbReference type="Proteomes" id="UP001175001"/>
    </source>
</evidence>
<dbReference type="SUPFAM" id="SSF52833">
    <property type="entry name" value="Thioredoxin-like"/>
    <property type="match status" value="1"/>
</dbReference>
<keyword evidence="4" id="KW-0560">Oxidoreductase</keyword>
<gene>
    <name evidence="7" type="primary">PHHY_3</name>
    <name evidence="7" type="ORF">DIS24_g2689</name>
</gene>
<sequence length="652" mass="72591">MHPTDVSESQTDVLIIGAGPAGLTAAYWMAQYGVNARIIDKRGTKIFNGQADGLRARTRELFDSMGIEDRVERESKTSWEFRVWNPDGKGGLERTGGLGFTKEAYAKSRFFICGLNQGRIERFLLDSIKEAKPDLEVERGVIAETLECDEKLAADPEAYPITVKLRTLSEEEANPSPAYGSSGVRDGLFRSNLSPDDWEDLINKSKAKEGKTEVVKAKYIIGCDGAHSWTRKQLGIKMEGAATDFIWGVMDVVPISNFPDMRQSCAIKGDTGTILLVARERGLMRLYIPLTSTEDPTKRIDRSTINLDMLKATAQKIFHPYTFDFKICDWWSAYQVGQRVASAMSDPTERIFIAGDACHTHSPKVGAGMNISIQDGYNIGWKVASVAAGLSPPTLLSTYALERHPIAEKLAEFDRNWSSLFLPKGVATAANDKAEDGTVADFNTTNARYEDFGQGFVLDYPTSVVVHRWNKSAPLLLPGERFWPAKLTSQSDGERQWSTGIMRSDGRWRVVVLAADVAVPEQMARVQALCGKLDGEKGVIRRFTPAEGNKDAVIDVLAVHSADRSAVDIFDFPEILRPEDEMRGLDYHKIWVDEAFEFDQDCDGKAYDKWGVDRSKGAVLVMRPDQCIGWYGDLEDVAEMEKYFEGVLKVRV</sequence>
<keyword evidence="8" id="KW-1185">Reference proteome</keyword>
<feature type="domain" description="Phenol hydroxylase-like C-terminal dimerisation" evidence="6">
    <location>
        <begin position="459"/>
        <end position="649"/>
    </location>
</feature>
<evidence type="ECO:0000256" key="1">
    <source>
        <dbReference type="ARBA" id="ARBA00007801"/>
    </source>
</evidence>
<dbReference type="InterPro" id="IPR002938">
    <property type="entry name" value="FAD-bd"/>
</dbReference>
<dbReference type="Pfam" id="PF07976">
    <property type="entry name" value="Phe_hydrox_dim"/>
    <property type="match status" value="1"/>
</dbReference>
<keyword evidence="2" id="KW-0285">Flavoprotein</keyword>
<dbReference type="InterPro" id="IPR036188">
    <property type="entry name" value="FAD/NAD-bd_sf"/>
</dbReference>
<dbReference type="GO" id="GO:0016709">
    <property type="term" value="F:oxidoreductase activity, acting on paired donors, with incorporation or reduction of molecular oxygen, NAD(P)H as one donor, and incorporation of one atom of oxygen"/>
    <property type="evidence" value="ECO:0007669"/>
    <property type="project" value="UniProtKB-ARBA"/>
</dbReference>
<dbReference type="CDD" id="cd02979">
    <property type="entry name" value="PHOX_C"/>
    <property type="match status" value="1"/>
</dbReference>
<dbReference type="Proteomes" id="UP001175001">
    <property type="component" value="Unassembled WGS sequence"/>
</dbReference>
<dbReference type="SUPFAM" id="SSF51905">
    <property type="entry name" value="FAD/NAD(P)-binding domain"/>
    <property type="match status" value="1"/>
</dbReference>
<evidence type="ECO:0000259" key="5">
    <source>
        <dbReference type="Pfam" id="PF01494"/>
    </source>
</evidence>
<protein>
    <submittedName>
        <fullName evidence="7">Phenol hydroxylase</fullName>
    </submittedName>
</protein>
<evidence type="ECO:0000256" key="2">
    <source>
        <dbReference type="ARBA" id="ARBA00022630"/>
    </source>
</evidence>
<organism evidence="7 8">
    <name type="scientific">Lasiodiplodia hormozganensis</name>
    <dbReference type="NCBI Taxonomy" id="869390"/>
    <lineage>
        <taxon>Eukaryota</taxon>
        <taxon>Fungi</taxon>
        <taxon>Dikarya</taxon>
        <taxon>Ascomycota</taxon>
        <taxon>Pezizomycotina</taxon>
        <taxon>Dothideomycetes</taxon>
        <taxon>Dothideomycetes incertae sedis</taxon>
        <taxon>Botryosphaeriales</taxon>
        <taxon>Botryosphaeriaceae</taxon>
        <taxon>Lasiodiplodia</taxon>
    </lineage>
</organism>
<dbReference type="GO" id="GO:0071949">
    <property type="term" value="F:FAD binding"/>
    <property type="evidence" value="ECO:0007669"/>
    <property type="project" value="InterPro"/>
</dbReference>
<dbReference type="EMBL" id="JAUJDW010000008">
    <property type="protein sequence ID" value="KAK0661473.1"/>
    <property type="molecule type" value="Genomic_DNA"/>
</dbReference>
<dbReference type="PANTHER" id="PTHR43004:SF20">
    <property type="entry name" value="2-MONOOXYGENASE, PUTATIVE (AFU_ORTHOLOGUE AFUA_1G13660)-RELATED"/>
    <property type="match status" value="1"/>
</dbReference>
<evidence type="ECO:0000256" key="4">
    <source>
        <dbReference type="ARBA" id="ARBA00023002"/>
    </source>
</evidence>
<dbReference type="Pfam" id="PF01494">
    <property type="entry name" value="FAD_binding_3"/>
    <property type="match status" value="2"/>
</dbReference>
<dbReference type="Gene3D" id="3.50.50.60">
    <property type="entry name" value="FAD/NAD(P)-binding domain"/>
    <property type="match status" value="1"/>
</dbReference>
<dbReference type="SUPFAM" id="SSF54373">
    <property type="entry name" value="FAD-linked reductases, C-terminal domain"/>
    <property type="match status" value="1"/>
</dbReference>
<dbReference type="AlphaFoldDB" id="A0AA39YZM6"/>
<dbReference type="Gene3D" id="3.40.30.20">
    <property type="match status" value="1"/>
</dbReference>
<accession>A0AA39YZM6</accession>
<dbReference type="InterPro" id="IPR012941">
    <property type="entry name" value="Phe_hydrox_C_dim_dom"/>
</dbReference>
<feature type="domain" description="FAD-binding" evidence="5">
    <location>
        <begin position="10"/>
        <end position="149"/>
    </location>
</feature>
<dbReference type="InterPro" id="IPR036249">
    <property type="entry name" value="Thioredoxin-like_sf"/>
</dbReference>
<comment type="caution">
    <text evidence="7">The sequence shown here is derived from an EMBL/GenBank/DDBJ whole genome shotgun (WGS) entry which is preliminary data.</text>
</comment>
<dbReference type="PRINTS" id="PR00420">
    <property type="entry name" value="RNGMNOXGNASE"/>
</dbReference>
<keyword evidence="3" id="KW-0274">FAD</keyword>